<sequence>MKNSFLQQSMIGKIAFFVSLLVTGAILYAQNKIYASSQITQIIDTCPQCSIQSPQNAVGNNENDYTTIKVPYKSNGLVEQTLIFPAAKEAHFNKVIVGIEIENASLDILNLGGISIESFLGNNSNNDLVQVDHNMLKSLGSNKGMIEFIPYKRYDRIKLYFHDVLNDNPRRIYYAYQTPNPKTYAASQTNQTSGVCLLCSIENQQNAVGNNEYDYTSIKIPVGIAGGMVQTLIYPTPTPSNYKKIVIGIGTNKDVFNIQLPGKMFVETFLGNTSNNDYKKVDSNMLKFTPNSQTGTIEFTSPKRFDRVKVYFNSGLLGLGEEFRIYYTYYTHGTFTTCGKLPLNPIAYYPFNGDAKDIINGFNLNEITNATKTFPDGTICSKAITSGDLSTTTLPDSLKHSKTIAFWGRTDGNSSGVEVTAFNTITLINHEQVKSYPHTFSPDKSIDEIAVHTTSPLNQWNHYAIVYIDNGADTRQCLYKNGNYVGCTEEEESLPNPNNQILVRLPNGSQIDELLVYNRILGPDEILQLAQSYNQPSTLISSPIQKAATESYLFTVSPNPTAGQITLNGNFLLVGSNISIRNTSGKEVYRTDFKTKTFDVPANLPGGVYILTVQTKDQKIYTRKIILTR</sequence>
<dbReference type="Pfam" id="PF18962">
    <property type="entry name" value="Por_Secre_tail"/>
    <property type="match status" value="1"/>
</dbReference>
<evidence type="ECO:0000313" key="4">
    <source>
        <dbReference type="Proteomes" id="UP000035213"/>
    </source>
</evidence>
<feature type="domain" description="Secretion system C-terminal sorting" evidence="2">
    <location>
        <begin position="557"/>
        <end position="626"/>
    </location>
</feature>
<protein>
    <recommendedName>
        <fullName evidence="2">Secretion system C-terminal sorting domain-containing protein</fullName>
    </recommendedName>
</protein>
<evidence type="ECO:0000313" key="3">
    <source>
        <dbReference type="EMBL" id="AKK72880.1"/>
    </source>
</evidence>
<proteinExistence type="predicted"/>
<dbReference type="EMBL" id="CP009928">
    <property type="protein sequence ID" value="AKK72880.1"/>
    <property type="molecule type" value="Genomic_DNA"/>
</dbReference>
<dbReference type="GO" id="GO:0004553">
    <property type="term" value="F:hydrolase activity, hydrolyzing O-glycosyl compounds"/>
    <property type="evidence" value="ECO:0007669"/>
    <property type="project" value="UniProtKB-ARBA"/>
</dbReference>
<dbReference type="SUPFAM" id="SSF49899">
    <property type="entry name" value="Concanavalin A-like lectins/glucanases"/>
    <property type="match status" value="1"/>
</dbReference>
<keyword evidence="1" id="KW-0732">Signal</keyword>
<dbReference type="NCBIfam" id="TIGR04183">
    <property type="entry name" value="Por_Secre_tail"/>
    <property type="match status" value="1"/>
</dbReference>
<dbReference type="Gene3D" id="2.60.120.200">
    <property type="match status" value="1"/>
</dbReference>
<dbReference type="PATRIC" id="fig|1324352.5.peg.2063"/>
<accession>A0A0G3M2M2</accession>
<reference evidence="3 4" key="1">
    <citation type="submission" date="2014-11" db="EMBL/GenBank/DDBJ databases">
        <authorList>
            <person name="Park G.-S."/>
            <person name="Hong S.-J."/>
            <person name="Jung B.K."/>
            <person name="Khan A.R."/>
            <person name="Kwak Y."/>
            <person name="Shin J.-H."/>
        </authorList>
    </citation>
    <scope>NUCLEOTIDE SEQUENCE [LARGE SCALE GENOMIC DNA]</scope>
    <source>
        <strain evidence="3 4">DSM 27622</strain>
    </source>
</reference>
<dbReference type="InterPro" id="IPR013320">
    <property type="entry name" value="ConA-like_dom_sf"/>
</dbReference>
<evidence type="ECO:0000256" key="1">
    <source>
        <dbReference type="ARBA" id="ARBA00022729"/>
    </source>
</evidence>
<dbReference type="InterPro" id="IPR026444">
    <property type="entry name" value="Secre_tail"/>
</dbReference>
<dbReference type="OrthoDB" id="1081439at2"/>
<dbReference type="GO" id="GO:0005975">
    <property type="term" value="P:carbohydrate metabolic process"/>
    <property type="evidence" value="ECO:0007669"/>
    <property type="project" value="UniProtKB-ARBA"/>
</dbReference>
<dbReference type="Proteomes" id="UP000035213">
    <property type="component" value="Chromosome"/>
</dbReference>
<dbReference type="RefSeq" id="WP_053327900.1">
    <property type="nucleotide sequence ID" value="NZ_CP009928.1"/>
</dbReference>
<dbReference type="KEGG" id="cgn:OK18_09845"/>
<name>A0A0G3M2M2_CHRGL</name>
<organism evidence="3 4">
    <name type="scientific">Chryseobacterium gallinarum</name>
    <dbReference type="NCBI Taxonomy" id="1324352"/>
    <lineage>
        <taxon>Bacteria</taxon>
        <taxon>Pseudomonadati</taxon>
        <taxon>Bacteroidota</taxon>
        <taxon>Flavobacteriia</taxon>
        <taxon>Flavobacteriales</taxon>
        <taxon>Weeksellaceae</taxon>
        <taxon>Chryseobacterium group</taxon>
        <taxon>Chryseobacterium</taxon>
    </lineage>
</organism>
<gene>
    <name evidence="3" type="ORF">OK18_09845</name>
</gene>
<dbReference type="Pfam" id="PF13385">
    <property type="entry name" value="Laminin_G_3"/>
    <property type="match status" value="1"/>
</dbReference>
<dbReference type="AlphaFoldDB" id="A0A0G3M2M2"/>
<evidence type="ECO:0000259" key="2">
    <source>
        <dbReference type="Pfam" id="PF18962"/>
    </source>
</evidence>